<dbReference type="PANTHER" id="PTHR30487">
    <property type="entry name" value="TYPE 4 PREPILIN-LIKE PROTEINS LEADER PEPTIDE-PROCESSING ENZYME"/>
    <property type="match status" value="1"/>
</dbReference>
<feature type="transmembrane region" description="Helical" evidence="2">
    <location>
        <begin position="139"/>
        <end position="156"/>
    </location>
</feature>
<organism evidence="4 5">
    <name type="scientific">Corynebacterium appendicis CIP 107643</name>
    <dbReference type="NCBI Taxonomy" id="1161099"/>
    <lineage>
        <taxon>Bacteria</taxon>
        <taxon>Bacillati</taxon>
        <taxon>Actinomycetota</taxon>
        <taxon>Actinomycetes</taxon>
        <taxon>Mycobacteriales</taxon>
        <taxon>Corynebacteriaceae</taxon>
        <taxon>Corynebacterium</taxon>
    </lineage>
</organism>
<dbReference type="EMBL" id="FTOF01000007">
    <property type="protein sequence ID" value="SIS48297.1"/>
    <property type="molecule type" value="Genomic_DNA"/>
</dbReference>
<evidence type="ECO:0000313" key="4">
    <source>
        <dbReference type="EMBL" id="SIS48297.1"/>
    </source>
</evidence>
<dbReference type="GO" id="GO:0032259">
    <property type="term" value="P:methylation"/>
    <property type="evidence" value="ECO:0007669"/>
    <property type="project" value="UniProtKB-KW"/>
</dbReference>
<feature type="transmembrane region" description="Helical" evidence="2">
    <location>
        <begin position="94"/>
        <end position="127"/>
    </location>
</feature>
<comment type="similarity">
    <text evidence="1">Belongs to the peptidase A24 family.</text>
</comment>
<dbReference type="Proteomes" id="UP000186292">
    <property type="component" value="Unassembled WGS sequence"/>
</dbReference>
<keyword evidence="4" id="KW-0808">Transferase</keyword>
<keyword evidence="5" id="KW-1185">Reference proteome</keyword>
<dbReference type="GO" id="GO:0005886">
    <property type="term" value="C:plasma membrane"/>
    <property type="evidence" value="ECO:0007669"/>
    <property type="project" value="TreeGrafter"/>
</dbReference>
<dbReference type="GO" id="GO:0004190">
    <property type="term" value="F:aspartic-type endopeptidase activity"/>
    <property type="evidence" value="ECO:0007669"/>
    <property type="project" value="InterPro"/>
</dbReference>
<evidence type="ECO:0000256" key="1">
    <source>
        <dbReference type="ARBA" id="ARBA00005801"/>
    </source>
</evidence>
<evidence type="ECO:0000256" key="2">
    <source>
        <dbReference type="SAM" id="Phobius"/>
    </source>
</evidence>
<reference evidence="5" key="1">
    <citation type="submission" date="2017-01" db="EMBL/GenBank/DDBJ databases">
        <authorList>
            <person name="Varghese N."/>
            <person name="Submissions S."/>
        </authorList>
    </citation>
    <scope>NUCLEOTIDE SEQUENCE [LARGE SCALE GENOMIC DNA]</scope>
    <source>
        <strain evidence="5">DSM 44531</strain>
    </source>
</reference>
<keyword evidence="2" id="KW-1133">Transmembrane helix</keyword>
<dbReference type="AlphaFoldDB" id="A0A1N7JG40"/>
<dbReference type="GO" id="GO:0006465">
    <property type="term" value="P:signal peptide processing"/>
    <property type="evidence" value="ECO:0007669"/>
    <property type="project" value="TreeGrafter"/>
</dbReference>
<dbReference type="InterPro" id="IPR000045">
    <property type="entry name" value="Prepilin_IV_endopep_pep"/>
</dbReference>
<accession>A0A1N7JG40</accession>
<protein>
    <submittedName>
        <fullName evidence="4">Leader peptidase (Prepilin peptidase) / N-methyltransferase</fullName>
    </submittedName>
</protein>
<keyword evidence="4" id="KW-0489">Methyltransferase</keyword>
<feature type="transmembrane region" description="Helical" evidence="2">
    <location>
        <begin position="52"/>
        <end position="74"/>
    </location>
</feature>
<dbReference type="InterPro" id="IPR050882">
    <property type="entry name" value="Prepilin_peptidase/N-MTase"/>
</dbReference>
<feature type="domain" description="Prepilin type IV endopeptidase peptidase" evidence="3">
    <location>
        <begin position="31"/>
        <end position="123"/>
    </location>
</feature>
<feature type="transmembrane region" description="Helical" evidence="2">
    <location>
        <begin position="20"/>
        <end position="40"/>
    </location>
</feature>
<gene>
    <name evidence="4" type="ORF">SAMN05444817_10744</name>
</gene>
<dbReference type="Pfam" id="PF01478">
    <property type="entry name" value="Peptidase_A24"/>
    <property type="match status" value="1"/>
</dbReference>
<proteinExistence type="inferred from homology"/>
<dbReference type="STRING" id="1161099.SAMN05444817_10744"/>
<evidence type="ECO:0000259" key="3">
    <source>
        <dbReference type="Pfam" id="PF01478"/>
    </source>
</evidence>
<evidence type="ECO:0000313" key="5">
    <source>
        <dbReference type="Proteomes" id="UP000186292"/>
    </source>
</evidence>
<dbReference type="Gene3D" id="1.20.120.1220">
    <property type="match status" value="1"/>
</dbReference>
<dbReference type="PANTHER" id="PTHR30487:SF0">
    <property type="entry name" value="PREPILIN LEADER PEPTIDASE_N-METHYLTRANSFERASE-RELATED"/>
    <property type="match status" value="1"/>
</dbReference>
<keyword evidence="2" id="KW-0472">Membrane</keyword>
<sequence>MIGMGELETTIAAPGADRTAIALAAMLCACAAVWTMALAAIDGEERRLPNELTLPAAAMAVAACFIAPAGWIGMIWPAAYLVAGRGIGGGDVKLAVPLGVALALLGGAGAVLTGILLASLFTVVFLVRTRRNTAAHGPSMLAAAWIVGFASTFLWQV</sequence>
<name>A0A1N7JG40_9CORY</name>
<dbReference type="GO" id="GO:0008168">
    <property type="term" value="F:methyltransferase activity"/>
    <property type="evidence" value="ECO:0007669"/>
    <property type="project" value="UniProtKB-KW"/>
</dbReference>
<keyword evidence="2" id="KW-0812">Transmembrane</keyword>